<evidence type="ECO:0000313" key="9">
    <source>
        <dbReference type="Proteomes" id="UP000502958"/>
    </source>
</evidence>
<dbReference type="PANTHER" id="PTHR21600">
    <property type="entry name" value="MITOCHONDRIAL RNA PSEUDOURIDINE SYNTHASE"/>
    <property type="match status" value="1"/>
</dbReference>
<comment type="catalytic activity">
    <reaction evidence="6">
        <text>a uridine in RNA = a pseudouridine in RNA</text>
        <dbReference type="Rhea" id="RHEA:48348"/>
        <dbReference type="Rhea" id="RHEA-COMP:12068"/>
        <dbReference type="Rhea" id="RHEA-COMP:12069"/>
        <dbReference type="ChEBI" id="CHEBI:65314"/>
        <dbReference type="ChEBI" id="CHEBI:65315"/>
    </reaction>
</comment>
<dbReference type="GO" id="GO:0003723">
    <property type="term" value="F:RNA binding"/>
    <property type="evidence" value="ECO:0007669"/>
    <property type="project" value="UniProtKB-KW"/>
</dbReference>
<name>A0A6C1FHR9_BUCUN</name>
<dbReference type="AlphaFoldDB" id="A0A6C1FHR9"/>
<dbReference type="SMART" id="SM00363">
    <property type="entry name" value="S4"/>
    <property type="match status" value="1"/>
</dbReference>
<dbReference type="SUPFAM" id="SSF55174">
    <property type="entry name" value="Alpha-L RNA-binding motif"/>
    <property type="match status" value="1"/>
</dbReference>
<dbReference type="Pfam" id="PF01479">
    <property type="entry name" value="S4"/>
    <property type="match status" value="1"/>
</dbReference>
<comment type="similarity">
    <text evidence="1 6">Belongs to the pseudouridine synthase RluA family.</text>
</comment>
<dbReference type="PROSITE" id="PS01129">
    <property type="entry name" value="PSI_RLU"/>
    <property type="match status" value="1"/>
</dbReference>
<evidence type="ECO:0000259" key="7">
    <source>
        <dbReference type="SMART" id="SM00363"/>
    </source>
</evidence>
<evidence type="ECO:0000256" key="6">
    <source>
        <dbReference type="RuleBase" id="RU362028"/>
    </source>
</evidence>
<dbReference type="InterPro" id="IPR036986">
    <property type="entry name" value="S4_RNA-bd_sf"/>
</dbReference>
<dbReference type="CDD" id="cd02869">
    <property type="entry name" value="PseudoU_synth_RluA_like"/>
    <property type="match status" value="1"/>
</dbReference>
<dbReference type="GO" id="GO:0000455">
    <property type="term" value="P:enzyme-directed rRNA pseudouridine synthesis"/>
    <property type="evidence" value="ECO:0007669"/>
    <property type="project" value="UniProtKB-ARBA"/>
</dbReference>
<organism evidence="8 9">
    <name type="scientific">Buchnera aphidicola subsp. Uroleucon sonchi</name>
    <dbReference type="NCBI Taxonomy" id="118118"/>
    <lineage>
        <taxon>Bacteria</taxon>
        <taxon>Pseudomonadati</taxon>
        <taxon>Pseudomonadota</taxon>
        <taxon>Gammaproteobacteria</taxon>
        <taxon>Enterobacterales</taxon>
        <taxon>Erwiniaceae</taxon>
        <taxon>Buchnera</taxon>
    </lineage>
</organism>
<evidence type="ECO:0000256" key="4">
    <source>
        <dbReference type="PIRSR" id="PIRSR606225-1"/>
    </source>
</evidence>
<comment type="catalytic activity">
    <reaction evidence="3">
        <text>uridine(1911/1915/1917) in 23S rRNA = pseudouridine(1911/1915/1917) in 23S rRNA</text>
        <dbReference type="Rhea" id="RHEA:42524"/>
        <dbReference type="Rhea" id="RHEA-COMP:10097"/>
        <dbReference type="Rhea" id="RHEA-COMP:10098"/>
        <dbReference type="ChEBI" id="CHEBI:65314"/>
        <dbReference type="ChEBI" id="CHEBI:65315"/>
        <dbReference type="EC" id="5.4.99.23"/>
    </reaction>
</comment>
<dbReference type="NCBIfam" id="TIGR00005">
    <property type="entry name" value="rluA_subfam"/>
    <property type="match status" value="1"/>
</dbReference>
<protein>
    <recommendedName>
        <fullName evidence="6">Pseudouridine synthase</fullName>
        <ecNumber evidence="6">5.4.99.-</ecNumber>
    </recommendedName>
</protein>
<dbReference type="SUPFAM" id="SSF55120">
    <property type="entry name" value="Pseudouridine synthase"/>
    <property type="match status" value="1"/>
</dbReference>
<keyword evidence="2 6" id="KW-0413">Isomerase</keyword>
<accession>A0A6C1FHR9</accession>
<dbReference type="InterPro" id="IPR050188">
    <property type="entry name" value="RluA_PseudoU_synthase"/>
</dbReference>
<dbReference type="InterPro" id="IPR002942">
    <property type="entry name" value="S4_RNA-bd"/>
</dbReference>
<evidence type="ECO:0000256" key="1">
    <source>
        <dbReference type="ARBA" id="ARBA00010876"/>
    </source>
</evidence>
<dbReference type="InterPro" id="IPR006145">
    <property type="entry name" value="PsdUridine_synth_RsuA/RluA"/>
</dbReference>
<proteinExistence type="inferred from homology"/>
<feature type="domain" description="RNA-binding S4" evidence="7">
    <location>
        <begin position="18"/>
        <end position="79"/>
    </location>
</feature>
<dbReference type="GO" id="GO:0160140">
    <property type="term" value="F:23S rRNA pseudouridine(1911/1915/1917) synthase activity"/>
    <property type="evidence" value="ECO:0007669"/>
    <property type="project" value="UniProtKB-EC"/>
</dbReference>
<evidence type="ECO:0000256" key="5">
    <source>
        <dbReference type="PROSITE-ProRule" id="PRU00182"/>
    </source>
</evidence>
<dbReference type="EMBL" id="CP047588">
    <property type="protein sequence ID" value="QIE02099.1"/>
    <property type="molecule type" value="Genomic_DNA"/>
</dbReference>
<dbReference type="InterPro" id="IPR006224">
    <property type="entry name" value="PsdUridine_synth_RluA-like_CS"/>
</dbReference>
<dbReference type="NCBIfam" id="NF008385">
    <property type="entry name" value="PRK11180.1"/>
    <property type="match status" value="1"/>
</dbReference>
<evidence type="ECO:0000256" key="3">
    <source>
        <dbReference type="ARBA" id="ARBA00036882"/>
    </source>
</evidence>
<gene>
    <name evidence="8" type="primary">rluD</name>
    <name evidence="8" type="ORF">GUU85_01875</name>
</gene>
<dbReference type="Gene3D" id="3.30.2350.10">
    <property type="entry name" value="Pseudouridine synthase"/>
    <property type="match status" value="1"/>
</dbReference>
<dbReference type="Proteomes" id="UP000502958">
    <property type="component" value="Chromosome"/>
</dbReference>
<dbReference type="InterPro" id="IPR020103">
    <property type="entry name" value="PsdUridine_synth_cat_dom_sf"/>
</dbReference>
<dbReference type="EC" id="5.4.99.-" evidence="6"/>
<evidence type="ECO:0000313" key="8">
    <source>
        <dbReference type="EMBL" id="QIE02099.1"/>
    </source>
</evidence>
<dbReference type="RefSeq" id="WP_163119413.1">
    <property type="nucleotide sequence ID" value="NZ_CP047588.1"/>
</dbReference>
<dbReference type="InterPro" id="IPR006225">
    <property type="entry name" value="PsdUridine_synth_RluC/D"/>
</dbReference>
<dbReference type="PANTHER" id="PTHR21600:SF44">
    <property type="entry name" value="RIBOSOMAL LARGE SUBUNIT PSEUDOURIDINE SYNTHASE D"/>
    <property type="match status" value="1"/>
</dbReference>
<reference evidence="8 9" key="1">
    <citation type="submission" date="2020-01" db="EMBL/GenBank/DDBJ databases">
        <title>Complete genome of Buchnera aphidicola isolated from Chaitophorus populeti.</title>
        <authorList>
            <person name="Park J."/>
            <person name="Xi H."/>
        </authorList>
    </citation>
    <scope>NUCLEOTIDE SEQUENCE [LARGE SCALE GENOMIC DNA]</scope>
    <source>
        <strain evidence="8 9">UsonBac</strain>
    </source>
</reference>
<evidence type="ECO:0000256" key="2">
    <source>
        <dbReference type="ARBA" id="ARBA00023235"/>
    </source>
</evidence>
<dbReference type="CDD" id="cd00165">
    <property type="entry name" value="S4"/>
    <property type="match status" value="1"/>
</dbReference>
<feature type="active site" evidence="4">
    <location>
        <position position="139"/>
    </location>
</feature>
<dbReference type="Pfam" id="PF00849">
    <property type="entry name" value="PseudoU_synth_2"/>
    <property type="match status" value="1"/>
</dbReference>
<dbReference type="PROSITE" id="PS50889">
    <property type="entry name" value="S4"/>
    <property type="match status" value="1"/>
</dbReference>
<keyword evidence="5" id="KW-0694">RNA-binding</keyword>
<comment type="function">
    <text evidence="6">Responsible for synthesis of pseudouridine from uracil.</text>
</comment>
<dbReference type="Gene3D" id="3.10.290.10">
    <property type="entry name" value="RNA-binding S4 domain"/>
    <property type="match status" value="1"/>
</dbReference>
<sequence length="313" mass="36207">MKETKLSTTISCISLFGKRLDQVLSIIFNEYSRSYLKKMIIMNQVAVNGIIINIPDKKILGKETITIYLKNEQILYDLPENISLNIIYEDDHILVINKPDGLVVHPGSGHKTGTILNALLYYDKNIRNVPRSGIVHRLDKNTTGLMVIAKNIFSYNYLVKLLKERKIVRKYQGIVTGNVISGGTINQPIMRHPIKRTCMTVNRLGKTAITHYTIINRFKNHTHISIRLETGRTHQIRVHMSYIKHPLFGDPCYSNLNNYIKYKNDQKINQVYKFSRQALHANYLSFLHPVRQNLMSWTIPFPKDMIELISKLS</sequence>